<dbReference type="AlphaFoldDB" id="A0A5M9K4K9"/>
<organism evidence="2 3">
    <name type="scientific">Monilinia fructicola</name>
    <name type="common">Brown rot fungus</name>
    <name type="synonym">Ciboria fructicola</name>
    <dbReference type="NCBI Taxonomy" id="38448"/>
    <lineage>
        <taxon>Eukaryota</taxon>
        <taxon>Fungi</taxon>
        <taxon>Dikarya</taxon>
        <taxon>Ascomycota</taxon>
        <taxon>Pezizomycotina</taxon>
        <taxon>Leotiomycetes</taxon>
        <taxon>Helotiales</taxon>
        <taxon>Sclerotiniaceae</taxon>
        <taxon>Monilinia</taxon>
    </lineage>
</organism>
<accession>A0A5M9K4K9</accession>
<dbReference type="PANTHER" id="PTHR42044:SF2">
    <property type="entry name" value="DUF676 DOMAIN-CONTAINING PROTEIN"/>
    <property type="match status" value="1"/>
</dbReference>
<reference evidence="2 3" key="1">
    <citation type="submission" date="2019-06" db="EMBL/GenBank/DDBJ databases">
        <title>Genome Sequence of the Brown Rot Fungal Pathogen Monilinia fructicola.</title>
        <authorList>
            <person name="De Miccolis Angelini R.M."/>
            <person name="Landi L."/>
            <person name="Abate D."/>
            <person name="Pollastro S."/>
            <person name="Romanazzi G."/>
            <person name="Faretra F."/>
        </authorList>
    </citation>
    <scope>NUCLEOTIDE SEQUENCE [LARGE SCALE GENOMIC DNA]</scope>
    <source>
        <strain evidence="2 3">Mfrc123</strain>
    </source>
</reference>
<keyword evidence="3" id="KW-1185">Reference proteome</keyword>
<evidence type="ECO:0000313" key="3">
    <source>
        <dbReference type="Proteomes" id="UP000322873"/>
    </source>
</evidence>
<dbReference type="Proteomes" id="UP000322873">
    <property type="component" value="Unassembled WGS sequence"/>
</dbReference>
<sequence length="174" mass="19179">MPGAMFMMCCAAMWGAIIGMSWILRGNTRICESIMPVGDFGDEKWIFINGACTSYTQMMHHLTRLSIIFHRRVTGIHNRTLGLPLDLLLHLLSLEIYTFGAAGGSFSNPLLNSVCMELNALGENDNANMKTSCERVIPHIEHYLPLTSSPSPPCRSCIPSCIRWILASAEGCSS</sequence>
<evidence type="ECO:0000256" key="1">
    <source>
        <dbReference type="SAM" id="SignalP"/>
    </source>
</evidence>
<comment type="caution">
    <text evidence="2">The sequence shown here is derived from an EMBL/GenBank/DDBJ whole genome shotgun (WGS) entry which is preliminary data.</text>
</comment>
<dbReference type="EMBL" id="VICG01000001">
    <property type="protein sequence ID" value="KAA8576744.1"/>
    <property type="molecule type" value="Genomic_DNA"/>
</dbReference>
<feature type="chain" id="PRO_5024429345" evidence="1">
    <location>
        <begin position="20"/>
        <end position="174"/>
    </location>
</feature>
<gene>
    <name evidence="2" type="ORF">EYC84_006809</name>
</gene>
<feature type="signal peptide" evidence="1">
    <location>
        <begin position="1"/>
        <end position="19"/>
    </location>
</feature>
<evidence type="ECO:0000313" key="2">
    <source>
        <dbReference type="EMBL" id="KAA8576744.1"/>
    </source>
</evidence>
<proteinExistence type="predicted"/>
<keyword evidence="1" id="KW-0732">Signal</keyword>
<dbReference type="VEuPathDB" id="FungiDB:MFRU_014g01360"/>
<name>A0A5M9K4K9_MONFR</name>
<protein>
    <submittedName>
        <fullName evidence="2">Uncharacterized protein</fullName>
    </submittedName>
</protein>
<dbReference type="PANTHER" id="PTHR42044">
    <property type="entry name" value="DUF676 DOMAIN-CONTAINING PROTEIN-RELATED"/>
    <property type="match status" value="1"/>
</dbReference>